<protein>
    <submittedName>
        <fullName evidence="3">MBL fold metallo-hydrolase</fullName>
    </submittedName>
</protein>
<keyword evidence="1" id="KW-0862">Zinc</keyword>
<dbReference type="PANTHER" id="PTHR46018:SF4">
    <property type="entry name" value="METALLO-HYDROLASE YHFI-RELATED"/>
    <property type="match status" value="1"/>
</dbReference>
<dbReference type="PANTHER" id="PTHR46018">
    <property type="entry name" value="ZINC PHOSPHODIESTERASE ELAC PROTEIN 1"/>
    <property type="match status" value="1"/>
</dbReference>
<gene>
    <name evidence="3" type="ORF">NC797_13925</name>
</gene>
<dbReference type="RefSeq" id="WP_272437418.1">
    <property type="nucleotide sequence ID" value="NZ_JAMQKB010000017.1"/>
</dbReference>
<dbReference type="Gene3D" id="3.60.15.10">
    <property type="entry name" value="Ribonuclease Z/Hydroxyacylglutathione hydrolase-like"/>
    <property type="match status" value="1"/>
</dbReference>
<dbReference type="AlphaFoldDB" id="A0A9X3WWQ9"/>
<accession>A0A9X3WWQ9</accession>
<sequence>MKLTVIGYWGAYPEAEAATSSYLLEKDGFSCLIDCGSGALSRLQLYKNVMDLDAVILSHYHNDHVADVGVLQYLLLVQNTLHQTERILPIYGHRDDEQQFQSLSHQFTKGISYDPSNPLELGPFQFSFLKTIHPVPCYGMRITDGDQTIVYTADTSYQEEWIPFSQDTDLLITDCNFYESQDGTKAGHMNSREGATIAAKANVQQLLLSHLPHFGEHKQLINEAKAFYSGSVQLAYEGFVWST</sequence>
<evidence type="ECO:0000313" key="3">
    <source>
        <dbReference type="EMBL" id="MDC3425601.1"/>
    </source>
</evidence>
<dbReference type="Proteomes" id="UP001145050">
    <property type="component" value="Unassembled WGS sequence"/>
</dbReference>
<evidence type="ECO:0000259" key="2">
    <source>
        <dbReference type="SMART" id="SM00849"/>
    </source>
</evidence>
<proteinExistence type="predicted"/>
<feature type="domain" description="Metallo-beta-lactamase" evidence="2">
    <location>
        <begin position="18"/>
        <end position="210"/>
    </location>
</feature>
<evidence type="ECO:0000313" key="4">
    <source>
        <dbReference type="Proteomes" id="UP001145050"/>
    </source>
</evidence>
<dbReference type="CDD" id="cd07716">
    <property type="entry name" value="RNaseZ_short-form-like_MBL-fold"/>
    <property type="match status" value="1"/>
</dbReference>
<comment type="caution">
    <text evidence="3">The sequence shown here is derived from an EMBL/GenBank/DDBJ whole genome shotgun (WGS) entry which is preliminary data.</text>
</comment>
<dbReference type="Pfam" id="PF12706">
    <property type="entry name" value="Lactamase_B_2"/>
    <property type="match status" value="1"/>
</dbReference>
<keyword evidence="4" id="KW-1185">Reference proteome</keyword>
<dbReference type="SUPFAM" id="SSF56281">
    <property type="entry name" value="Metallo-hydrolase/oxidoreductase"/>
    <property type="match status" value="1"/>
</dbReference>
<organism evidence="3 4">
    <name type="scientific">Terrihalobacillus insolitus</name>
    <dbReference type="NCBI Taxonomy" id="2950438"/>
    <lineage>
        <taxon>Bacteria</taxon>
        <taxon>Bacillati</taxon>
        <taxon>Bacillota</taxon>
        <taxon>Bacilli</taxon>
        <taxon>Bacillales</taxon>
        <taxon>Bacillaceae</taxon>
        <taxon>Terrihalobacillus</taxon>
    </lineage>
</organism>
<dbReference type="EMBL" id="JAMQKB010000017">
    <property type="protein sequence ID" value="MDC3425601.1"/>
    <property type="molecule type" value="Genomic_DNA"/>
</dbReference>
<dbReference type="GO" id="GO:0042781">
    <property type="term" value="F:3'-tRNA processing endoribonuclease activity"/>
    <property type="evidence" value="ECO:0007669"/>
    <property type="project" value="TreeGrafter"/>
</dbReference>
<dbReference type="InterPro" id="IPR001279">
    <property type="entry name" value="Metallo-B-lactamas"/>
</dbReference>
<reference evidence="3" key="1">
    <citation type="submission" date="2022-06" db="EMBL/GenBank/DDBJ databases">
        <title>Aquibacillus sp. a new bacterium isolated from soil saline samples.</title>
        <authorList>
            <person name="Galisteo C."/>
            <person name="De La Haba R."/>
            <person name="Sanchez-Porro C."/>
            <person name="Ventosa A."/>
        </authorList>
    </citation>
    <scope>NUCLEOTIDE SEQUENCE</scope>
    <source>
        <strain evidence="3">3ASR75-11</strain>
    </source>
</reference>
<name>A0A9X3WWQ9_9BACI</name>
<dbReference type="SMART" id="SM00849">
    <property type="entry name" value="Lactamase_B"/>
    <property type="match status" value="1"/>
</dbReference>
<dbReference type="InterPro" id="IPR036866">
    <property type="entry name" value="RibonucZ/Hydroxyglut_hydro"/>
</dbReference>
<evidence type="ECO:0000256" key="1">
    <source>
        <dbReference type="ARBA" id="ARBA00022833"/>
    </source>
</evidence>